<gene>
    <name evidence="1" type="ORF">rCG_63305</name>
</gene>
<name>A6JKV1_RAT</name>
<accession>A6JKV1</accession>
<evidence type="ECO:0000313" key="1">
    <source>
        <dbReference type="EMBL" id="EDL97317.1"/>
    </source>
</evidence>
<reference evidence="2" key="1">
    <citation type="submission" date="2005-09" db="EMBL/GenBank/DDBJ databases">
        <authorList>
            <person name="Mural R.J."/>
            <person name="Li P.W."/>
            <person name="Adams M.D."/>
            <person name="Amanatides P.G."/>
            <person name="Baden-Tillson H."/>
            <person name="Barnstead M."/>
            <person name="Chin S.H."/>
            <person name="Dew I."/>
            <person name="Evans C.A."/>
            <person name="Ferriera S."/>
            <person name="Flanigan M."/>
            <person name="Fosler C."/>
            <person name="Glodek A."/>
            <person name="Gu Z."/>
            <person name="Holt R.A."/>
            <person name="Jennings D."/>
            <person name="Kraft C.L."/>
            <person name="Lu F."/>
            <person name="Nguyen T."/>
            <person name="Nusskern D.R."/>
            <person name="Pfannkoch C.M."/>
            <person name="Sitter C."/>
            <person name="Sutton G.G."/>
            <person name="Venter J.C."/>
            <person name="Wang Z."/>
            <person name="Woodage T."/>
            <person name="Zheng X.H."/>
            <person name="Zhong F."/>
        </authorList>
    </citation>
    <scope>NUCLEOTIDE SEQUENCE [LARGE SCALE GENOMIC DNA]</scope>
    <source>
        <strain>BN</strain>
        <strain evidence="2">Sprague-Dawley</strain>
    </source>
</reference>
<evidence type="ECO:0000313" key="2">
    <source>
        <dbReference type="Proteomes" id="UP000234681"/>
    </source>
</evidence>
<organism evidence="1 2">
    <name type="scientific">Rattus norvegicus</name>
    <name type="common">Rat</name>
    <dbReference type="NCBI Taxonomy" id="10116"/>
    <lineage>
        <taxon>Eukaryota</taxon>
        <taxon>Metazoa</taxon>
        <taxon>Chordata</taxon>
        <taxon>Craniata</taxon>
        <taxon>Vertebrata</taxon>
        <taxon>Euteleostomi</taxon>
        <taxon>Mammalia</taxon>
        <taxon>Eutheria</taxon>
        <taxon>Euarchontoglires</taxon>
        <taxon>Glires</taxon>
        <taxon>Rodentia</taxon>
        <taxon>Myomorpha</taxon>
        <taxon>Muroidea</taxon>
        <taxon>Muridae</taxon>
        <taxon>Murinae</taxon>
        <taxon>Rattus</taxon>
    </lineage>
</organism>
<dbReference type="AlphaFoldDB" id="A6JKV1"/>
<sequence>MSLSATNQEADVKIPLCTFTGCYECSYVYKNETQRWNPVELELATIFRTRARHSLSRQILNNGRICFFKAQAGSALWNSSSYLNRKGHCWKNN</sequence>
<proteinExistence type="predicted"/>
<dbReference type="Proteomes" id="UP000234681">
    <property type="component" value="Chromosome 20"/>
</dbReference>
<dbReference type="EMBL" id="CH473988">
    <property type="protein sequence ID" value="EDL97317.1"/>
    <property type="molecule type" value="Genomic_DNA"/>
</dbReference>
<protein>
    <submittedName>
        <fullName evidence="1">RCG63305</fullName>
    </submittedName>
</protein>